<dbReference type="Proteomes" id="UP000033423">
    <property type="component" value="Unassembled WGS sequence"/>
</dbReference>
<organism evidence="1 2">
    <name type="scientific">Candidatus Magnetobacterium bavaricum</name>
    <dbReference type="NCBI Taxonomy" id="29290"/>
    <lineage>
        <taxon>Bacteria</taxon>
        <taxon>Pseudomonadati</taxon>
        <taxon>Nitrospirota</taxon>
        <taxon>Thermodesulfovibrionia</taxon>
        <taxon>Thermodesulfovibrionales</taxon>
        <taxon>Candidatus Magnetobacteriaceae</taxon>
        <taxon>Candidatus Magnetobacterium</taxon>
    </lineage>
</organism>
<name>A0A0F3GNH2_9BACT</name>
<comment type="caution">
    <text evidence="1">The sequence shown here is derived from an EMBL/GenBank/DDBJ whole genome shotgun (WGS) entry which is preliminary data.</text>
</comment>
<feature type="non-terminal residue" evidence="1">
    <location>
        <position position="1"/>
    </location>
</feature>
<accession>A0A0F3GNH2</accession>
<protein>
    <submittedName>
        <fullName evidence="1">Uncharacterized protein</fullName>
    </submittedName>
</protein>
<dbReference type="EMBL" id="LACI01001899">
    <property type="protein sequence ID" value="KJU83431.1"/>
    <property type="molecule type" value="Genomic_DNA"/>
</dbReference>
<evidence type="ECO:0000313" key="1">
    <source>
        <dbReference type="EMBL" id="KJU83431.1"/>
    </source>
</evidence>
<evidence type="ECO:0000313" key="2">
    <source>
        <dbReference type="Proteomes" id="UP000033423"/>
    </source>
</evidence>
<reference evidence="1 2" key="1">
    <citation type="submission" date="2015-02" db="EMBL/GenBank/DDBJ databases">
        <title>Single-cell genomics of uncultivated deep-branching MTB reveals a conserved set of magnetosome genes.</title>
        <authorList>
            <person name="Kolinko S."/>
            <person name="Richter M."/>
            <person name="Glockner F.O."/>
            <person name="Brachmann A."/>
            <person name="Schuler D."/>
        </authorList>
    </citation>
    <scope>NUCLEOTIDE SEQUENCE [LARGE SCALE GENOMIC DNA]</scope>
    <source>
        <strain evidence="1">TM-1</strain>
    </source>
</reference>
<dbReference type="AlphaFoldDB" id="A0A0F3GNH2"/>
<sequence length="80" mass="9000">KYISAVNTVSHCRINKGSPLYDNSAYYGIVDRDNLFGWQTADGRNTLEIRINRANTVERLVTELGIGRDYSGKGVEFKDS</sequence>
<keyword evidence="2" id="KW-1185">Reference proteome</keyword>
<proteinExistence type="predicted"/>
<gene>
    <name evidence="1" type="ORF">MBAV_004372</name>
</gene>